<dbReference type="GO" id="GO:0016298">
    <property type="term" value="F:lipase activity"/>
    <property type="evidence" value="ECO:0007669"/>
    <property type="project" value="InterPro"/>
</dbReference>
<dbReference type="Proteomes" id="UP001367676">
    <property type="component" value="Unassembled WGS sequence"/>
</dbReference>
<dbReference type="AlphaFoldDB" id="A0AAN9TFT6"/>
<dbReference type="Pfam" id="PF00151">
    <property type="entry name" value="Lipase"/>
    <property type="match status" value="2"/>
</dbReference>
<reference evidence="6 7" key="1">
    <citation type="submission" date="2024-03" db="EMBL/GenBank/DDBJ databases">
        <title>Adaptation during the transition from Ophiocordyceps entomopathogen to insect associate is accompanied by gene loss and intensified selection.</title>
        <authorList>
            <person name="Ward C.M."/>
            <person name="Onetto C.A."/>
            <person name="Borneman A.R."/>
        </authorList>
    </citation>
    <scope>NUCLEOTIDE SEQUENCE [LARGE SCALE GENOMIC DNA]</scope>
    <source>
        <strain evidence="6">AWRI1</strain>
        <tissue evidence="6">Single Adult Female</tissue>
    </source>
</reference>
<comment type="caution">
    <text evidence="6">The sequence shown here is derived from an EMBL/GenBank/DDBJ whole genome shotgun (WGS) entry which is preliminary data.</text>
</comment>
<dbReference type="GO" id="GO:0017171">
    <property type="term" value="F:serine hydrolase activity"/>
    <property type="evidence" value="ECO:0007669"/>
    <property type="project" value="TreeGrafter"/>
</dbReference>
<sequence length="574" mass="63079">MTAEANVFGNIVSGMNTVTNGVENAVEKVEEAAESLTDTSVEDKEVIFKYFNKDHREGIPFNIQEFNGSQLKGWRENVLLKVITHGWLCSAQCPSVVLIKDAYLEKYDFNLITVDWSNPANNNIYEISASETEGVGKIVARLLNDLEKRSLVTWENVNLLGHSLGGHVMGVAGANTKGKVGRLIGLDVAGPIFDDIRRPDARAFDSTDGAFVEAIHTAAGLFGLGSNLSLGHSDFFPNGGIHPQPGCSDIDIICSHARSYEFFAESIRNPNAFVGKLCENWIKFDNGDCNDNASALMGDPTTKTDVPKGVVLDSETVNENALTGWRKGVLLKMITHGWLASASMEMVQTTKDAYLQMHDYNIITVDWGKSAMHSFYLIMIHRAKIVGIEISKLIDKLVDQHIVTSDQIHLIGHSVGAHAMGVAGHFAKSGKVARITGLDAAKQGFDLPFQKKRNRLTPSDATFVDCIHTTTSIGYDESLGDVDFWPNGERYLYQPGCKGLICSHARAYEFFVDSILHPHTYLAHKCKNWGKYDDGKCAQEPTLYMGDETPTNAIHGDYFLHTSDKPPYGLGNNG</sequence>
<dbReference type="PANTHER" id="PTHR11610:SF173">
    <property type="entry name" value="LIPASE DOMAIN-CONTAINING PROTEIN-RELATED"/>
    <property type="match status" value="1"/>
</dbReference>
<dbReference type="Gene3D" id="3.40.50.1820">
    <property type="entry name" value="alpha/beta hydrolase"/>
    <property type="match status" value="2"/>
</dbReference>
<evidence type="ECO:0000259" key="5">
    <source>
        <dbReference type="Pfam" id="PF00151"/>
    </source>
</evidence>
<comment type="subcellular location">
    <subcellularLocation>
        <location evidence="1">Secreted</location>
    </subcellularLocation>
</comment>
<dbReference type="SUPFAM" id="SSF53474">
    <property type="entry name" value="alpha/beta-Hydrolases"/>
    <property type="match status" value="2"/>
</dbReference>
<feature type="domain" description="Lipase" evidence="5">
    <location>
        <begin position="37"/>
        <end position="298"/>
    </location>
</feature>
<evidence type="ECO:0000256" key="1">
    <source>
        <dbReference type="ARBA" id="ARBA00004613"/>
    </source>
</evidence>
<proteinExistence type="inferred from homology"/>
<accession>A0AAN9TFT6</accession>
<dbReference type="EMBL" id="JBBCAQ010000022">
    <property type="protein sequence ID" value="KAK7590572.1"/>
    <property type="molecule type" value="Genomic_DNA"/>
</dbReference>
<dbReference type="PANTHER" id="PTHR11610">
    <property type="entry name" value="LIPASE"/>
    <property type="match status" value="1"/>
</dbReference>
<protein>
    <recommendedName>
        <fullName evidence="5">Lipase domain-containing protein</fullName>
    </recommendedName>
</protein>
<keyword evidence="7" id="KW-1185">Reference proteome</keyword>
<dbReference type="InterPro" id="IPR029058">
    <property type="entry name" value="AB_hydrolase_fold"/>
</dbReference>
<dbReference type="InterPro" id="IPR000734">
    <property type="entry name" value="TAG_lipase"/>
</dbReference>
<evidence type="ECO:0000313" key="7">
    <source>
        <dbReference type="Proteomes" id="UP001367676"/>
    </source>
</evidence>
<dbReference type="PRINTS" id="PR00821">
    <property type="entry name" value="TAGLIPASE"/>
</dbReference>
<evidence type="ECO:0000256" key="4">
    <source>
        <dbReference type="RuleBase" id="RU004262"/>
    </source>
</evidence>
<organism evidence="6 7">
    <name type="scientific">Parthenolecanium corni</name>
    <dbReference type="NCBI Taxonomy" id="536013"/>
    <lineage>
        <taxon>Eukaryota</taxon>
        <taxon>Metazoa</taxon>
        <taxon>Ecdysozoa</taxon>
        <taxon>Arthropoda</taxon>
        <taxon>Hexapoda</taxon>
        <taxon>Insecta</taxon>
        <taxon>Pterygota</taxon>
        <taxon>Neoptera</taxon>
        <taxon>Paraneoptera</taxon>
        <taxon>Hemiptera</taxon>
        <taxon>Sternorrhyncha</taxon>
        <taxon>Coccoidea</taxon>
        <taxon>Coccidae</taxon>
        <taxon>Parthenolecanium</taxon>
    </lineage>
</organism>
<comment type="similarity">
    <text evidence="2 4">Belongs to the AB hydrolase superfamily. Lipase family.</text>
</comment>
<evidence type="ECO:0000313" key="6">
    <source>
        <dbReference type="EMBL" id="KAK7590572.1"/>
    </source>
</evidence>
<keyword evidence="3" id="KW-0964">Secreted</keyword>
<dbReference type="InterPro" id="IPR013818">
    <property type="entry name" value="Lipase"/>
</dbReference>
<name>A0AAN9TFT6_9HEMI</name>
<evidence type="ECO:0000256" key="2">
    <source>
        <dbReference type="ARBA" id="ARBA00010701"/>
    </source>
</evidence>
<feature type="domain" description="Lipase" evidence="5">
    <location>
        <begin position="327"/>
        <end position="568"/>
    </location>
</feature>
<dbReference type="GO" id="GO:0005615">
    <property type="term" value="C:extracellular space"/>
    <property type="evidence" value="ECO:0007669"/>
    <property type="project" value="TreeGrafter"/>
</dbReference>
<gene>
    <name evidence="6" type="ORF">V9T40_002185</name>
</gene>
<dbReference type="GO" id="GO:0016042">
    <property type="term" value="P:lipid catabolic process"/>
    <property type="evidence" value="ECO:0007669"/>
    <property type="project" value="TreeGrafter"/>
</dbReference>
<evidence type="ECO:0000256" key="3">
    <source>
        <dbReference type="ARBA" id="ARBA00022525"/>
    </source>
</evidence>